<dbReference type="Proteomes" id="UP000232722">
    <property type="component" value="Unassembled WGS sequence"/>
</dbReference>
<organism evidence="1 2">
    <name type="scientific">Rhizophagus irregularis</name>
    <dbReference type="NCBI Taxonomy" id="588596"/>
    <lineage>
        <taxon>Eukaryota</taxon>
        <taxon>Fungi</taxon>
        <taxon>Fungi incertae sedis</taxon>
        <taxon>Mucoromycota</taxon>
        <taxon>Glomeromycotina</taxon>
        <taxon>Glomeromycetes</taxon>
        <taxon>Glomerales</taxon>
        <taxon>Glomeraceae</taxon>
        <taxon>Rhizophagus</taxon>
    </lineage>
</organism>
<reference evidence="1 2" key="1">
    <citation type="submission" date="2016-04" db="EMBL/GenBank/DDBJ databases">
        <title>Genome analyses suggest a sexual origin of heterokaryosis in a supposedly ancient asexual fungus.</title>
        <authorList>
            <person name="Ropars J."/>
            <person name="Sedzielewska K."/>
            <person name="Noel J."/>
            <person name="Charron P."/>
            <person name="Farinelli L."/>
            <person name="Marton T."/>
            <person name="Kruger M."/>
            <person name="Pelin A."/>
            <person name="Brachmann A."/>
            <person name="Corradi N."/>
        </authorList>
    </citation>
    <scope>NUCLEOTIDE SEQUENCE [LARGE SCALE GENOMIC DNA]</scope>
    <source>
        <strain evidence="1 2">A5</strain>
    </source>
</reference>
<reference evidence="1 2" key="2">
    <citation type="submission" date="2017-09" db="EMBL/GenBank/DDBJ databases">
        <title>Extensive intraspecific genome diversity in a model arbuscular mycorrhizal fungus.</title>
        <authorList>
            <person name="Chen E.C."/>
            <person name="Morin E."/>
            <person name="Beaudet D."/>
            <person name="Noel J."/>
            <person name="Ndikumana S."/>
            <person name="Charron P."/>
            <person name="St-Onge C."/>
            <person name="Giorgi J."/>
            <person name="Grigoriev I.V."/>
            <person name="Roux C."/>
            <person name="Martin F.M."/>
            <person name="Corradi N."/>
        </authorList>
    </citation>
    <scope>NUCLEOTIDE SEQUENCE [LARGE SCALE GENOMIC DNA]</scope>
    <source>
        <strain evidence="1 2">A5</strain>
    </source>
</reference>
<evidence type="ECO:0000313" key="2">
    <source>
        <dbReference type="Proteomes" id="UP000232722"/>
    </source>
</evidence>
<protein>
    <submittedName>
        <fullName evidence="1">Uncharacterized protein</fullName>
    </submittedName>
</protein>
<dbReference type="AlphaFoldDB" id="A0A2N0PV62"/>
<comment type="caution">
    <text evidence="1">The sequence shown here is derived from an EMBL/GenBank/DDBJ whole genome shotgun (WGS) entry which is preliminary data.</text>
</comment>
<evidence type="ECO:0000313" key="1">
    <source>
        <dbReference type="EMBL" id="PKC10712.1"/>
    </source>
</evidence>
<name>A0A2N0PV62_9GLOM</name>
<gene>
    <name evidence="1" type="ORF">RhiirA5_414026</name>
</gene>
<dbReference type="EMBL" id="LLXJ01000361">
    <property type="protein sequence ID" value="PKC10712.1"/>
    <property type="molecule type" value="Genomic_DNA"/>
</dbReference>
<sequence length="90" mass="8942">MLIRMSIYLNFNHVNFKVSEYWIISAAVGGAAVAIDTGTDATANTDTDDAAAAVSVDAADTGADAATNTDADAAAVAAADIAADSSACEI</sequence>
<proteinExistence type="predicted"/>
<accession>A0A2N0PV62</accession>